<dbReference type="RefSeq" id="WP_213484723.1">
    <property type="nucleotide sequence ID" value="NZ_CAJRAY010000053.1"/>
</dbReference>
<evidence type="ECO:0000313" key="3">
    <source>
        <dbReference type="EMBL" id="CAG5088007.1"/>
    </source>
</evidence>
<evidence type="ECO:0000313" key="4">
    <source>
        <dbReference type="Proteomes" id="UP000681526"/>
    </source>
</evidence>
<dbReference type="EMBL" id="CAJRAY010000053">
    <property type="protein sequence ID" value="CAG5088007.1"/>
    <property type="molecule type" value="Genomic_DNA"/>
</dbReference>
<proteinExistence type="predicted"/>
<keyword evidence="2" id="KW-1133">Transmembrane helix</keyword>
<accession>A0ABM8V511</accession>
<evidence type="ECO:0000256" key="1">
    <source>
        <dbReference type="SAM" id="MobiDB-lite"/>
    </source>
</evidence>
<dbReference type="Proteomes" id="UP000681526">
    <property type="component" value="Unassembled WGS sequence"/>
</dbReference>
<keyword evidence="4" id="KW-1185">Reference proteome</keyword>
<comment type="caution">
    <text evidence="3">The sequence shown here is derived from an EMBL/GenBank/DDBJ whole genome shotgun (WGS) entry which is preliminary data.</text>
</comment>
<name>A0ABM8V511_THEXY</name>
<keyword evidence="2" id="KW-0472">Membrane</keyword>
<protein>
    <submittedName>
        <fullName evidence="3">Uncharacterized protein</fullName>
    </submittedName>
</protein>
<sequence>MKEQQDEFPLSRRRSRSSSVVQSPQDGRRADEEQTEGTPLPPRRVKFPSNKYQTARWFYNALIVLFLALMTALFLYGRELSGE</sequence>
<feature type="transmembrane region" description="Helical" evidence="2">
    <location>
        <begin position="57"/>
        <end position="77"/>
    </location>
</feature>
<organism evidence="3 4">
    <name type="scientific">Thermobacillus xylanilyticus</name>
    <dbReference type="NCBI Taxonomy" id="76633"/>
    <lineage>
        <taxon>Bacteria</taxon>
        <taxon>Bacillati</taxon>
        <taxon>Bacillota</taxon>
        <taxon>Bacilli</taxon>
        <taxon>Bacillales</taxon>
        <taxon>Paenibacillaceae</taxon>
        <taxon>Thermobacillus</taxon>
    </lineage>
</organism>
<feature type="region of interest" description="Disordered" evidence="1">
    <location>
        <begin position="1"/>
        <end position="47"/>
    </location>
</feature>
<gene>
    <name evidence="3" type="primary">txxe 2581</name>
    <name evidence="3" type="ORF">TXXE_11420</name>
</gene>
<reference evidence="3 4" key="1">
    <citation type="submission" date="2021-04" db="EMBL/GenBank/DDBJ databases">
        <authorList>
            <person name="Rakotoarivonina H."/>
        </authorList>
    </citation>
    <scope>NUCLEOTIDE SEQUENCE [LARGE SCALE GENOMIC DNA]</scope>
    <source>
        <strain evidence="3 4">XE</strain>
    </source>
</reference>
<keyword evidence="2" id="KW-0812">Transmembrane</keyword>
<evidence type="ECO:0000256" key="2">
    <source>
        <dbReference type="SAM" id="Phobius"/>
    </source>
</evidence>